<organism evidence="1 2">
    <name type="scientific">Gluconacetobacter asukensis</name>
    <dbReference type="NCBI Taxonomy" id="1017181"/>
    <lineage>
        <taxon>Bacteria</taxon>
        <taxon>Pseudomonadati</taxon>
        <taxon>Pseudomonadota</taxon>
        <taxon>Alphaproteobacteria</taxon>
        <taxon>Acetobacterales</taxon>
        <taxon>Acetobacteraceae</taxon>
        <taxon>Gluconacetobacter</taxon>
    </lineage>
</organism>
<name>A0A7W4J1Q1_9PROT</name>
<reference evidence="1 2" key="1">
    <citation type="submission" date="2020-04" db="EMBL/GenBank/DDBJ databases">
        <title>Description of novel Gluconacetobacter.</title>
        <authorList>
            <person name="Sombolestani A."/>
        </authorList>
    </citation>
    <scope>NUCLEOTIDE SEQUENCE [LARGE SCALE GENOMIC DNA]</scope>
    <source>
        <strain evidence="1 2">LMG 27724</strain>
    </source>
</reference>
<dbReference type="EMBL" id="JABEQE010000010">
    <property type="protein sequence ID" value="MBB2172862.1"/>
    <property type="molecule type" value="Genomic_DNA"/>
</dbReference>
<keyword evidence="2" id="KW-1185">Reference proteome</keyword>
<protein>
    <submittedName>
        <fullName evidence="1">Uncharacterized protein</fullName>
    </submittedName>
</protein>
<dbReference type="Proteomes" id="UP000577891">
    <property type="component" value="Unassembled WGS sequence"/>
</dbReference>
<sequence>MQQISNIHIPVGPEWKPASGQLSALVSGRREGMAILPRDLPPAVVSEAKAQAALAKEALRPASPGVIMAWLKKLAPMVANAPADAGAVTASAEAIIEICGDLPAGVWSPAARKSWITQGRDAAGRLPGTFWPRPSELYATLRPIADRIASELDGCRALIAIAENAPEPARTVPTHQEREAVAAAMAEVRAQQAARDAEEQKLREFGLYMPGNDVSLRGPALIAALKADLPKMSAEMREVTELRIASLQKAHDFAEQIGAGAGDSA</sequence>
<proteinExistence type="predicted"/>
<comment type="caution">
    <text evidence="1">The sequence shown here is derived from an EMBL/GenBank/DDBJ whole genome shotgun (WGS) entry which is preliminary data.</text>
</comment>
<accession>A0A7W4J1Q1</accession>
<evidence type="ECO:0000313" key="1">
    <source>
        <dbReference type="EMBL" id="MBB2172862.1"/>
    </source>
</evidence>
<dbReference type="AlphaFoldDB" id="A0A7W4J1Q1"/>
<evidence type="ECO:0000313" key="2">
    <source>
        <dbReference type="Proteomes" id="UP000577891"/>
    </source>
</evidence>
<dbReference type="RefSeq" id="WP_182979388.1">
    <property type="nucleotide sequence ID" value="NZ_BAABGB010000005.1"/>
</dbReference>
<gene>
    <name evidence="1" type="ORF">HLH35_12155</name>
</gene>